<evidence type="ECO:0000313" key="7">
    <source>
        <dbReference type="EMBL" id="PZG00862.1"/>
    </source>
</evidence>
<keyword evidence="3" id="KW-0238">DNA-binding</keyword>
<dbReference type="PROSITE" id="PS50931">
    <property type="entry name" value="HTH_LYSR"/>
    <property type="match status" value="1"/>
</dbReference>
<dbReference type="CDD" id="cd08414">
    <property type="entry name" value="PBP2_LTTR_aromatics_like"/>
    <property type="match status" value="1"/>
</dbReference>
<keyword evidence="4" id="KW-0804">Transcription</keyword>
<dbReference type="FunFam" id="1.10.10.10:FF:000001">
    <property type="entry name" value="LysR family transcriptional regulator"/>
    <property type="match status" value="1"/>
</dbReference>
<evidence type="ECO:0000256" key="3">
    <source>
        <dbReference type="ARBA" id="ARBA00023125"/>
    </source>
</evidence>
<dbReference type="Pfam" id="PF03466">
    <property type="entry name" value="LysR_substrate"/>
    <property type="match status" value="1"/>
</dbReference>
<gene>
    <name evidence="7" type="ORF">C1I99_08775</name>
</gene>
<dbReference type="GO" id="GO:0003677">
    <property type="term" value="F:DNA binding"/>
    <property type="evidence" value="ECO:0007669"/>
    <property type="project" value="UniProtKB-KW"/>
</dbReference>
<dbReference type="PRINTS" id="PR00039">
    <property type="entry name" value="HTHLYSR"/>
</dbReference>
<dbReference type="InterPro" id="IPR036388">
    <property type="entry name" value="WH-like_DNA-bd_sf"/>
</dbReference>
<dbReference type="PANTHER" id="PTHR30346:SF0">
    <property type="entry name" value="HCA OPERON TRANSCRIPTIONAL ACTIVATOR HCAR"/>
    <property type="match status" value="1"/>
</dbReference>
<evidence type="ECO:0000256" key="5">
    <source>
        <dbReference type="SAM" id="MobiDB-lite"/>
    </source>
</evidence>
<feature type="region of interest" description="Disordered" evidence="5">
    <location>
        <begin position="296"/>
        <end position="318"/>
    </location>
</feature>
<evidence type="ECO:0000256" key="4">
    <source>
        <dbReference type="ARBA" id="ARBA00023163"/>
    </source>
</evidence>
<dbReference type="RefSeq" id="WP_111133734.1">
    <property type="nucleotide sequence ID" value="NZ_POUB01000039.1"/>
</dbReference>
<feature type="domain" description="HTH lysR-type" evidence="6">
    <location>
        <begin position="1"/>
        <end position="59"/>
    </location>
</feature>
<dbReference type="InterPro" id="IPR005119">
    <property type="entry name" value="LysR_subst-bd"/>
</dbReference>
<keyword evidence="2" id="KW-0805">Transcription regulation</keyword>
<dbReference type="SUPFAM" id="SSF53850">
    <property type="entry name" value="Periplasmic binding protein-like II"/>
    <property type="match status" value="1"/>
</dbReference>
<dbReference type="AlphaFoldDB" id="A0A2W2CMV0"/>
<accession>A0A2W2CMV0</accession>
<dbReference type="EMBL" id="POUB01000039">
    <property type="protein sequence ID" value="PZG00862.1"/>
    <property type="molecule type" value="Genomic_DNA"/>
</dbReference>
<keyword evidence="8" id="KW-1185">Reference proteome</keyword>
<dbReference type="OrthoDB" id="3176554at2"/>
<dbReference type="Pfam" id="PF00126">
    <property type="entry name" value="HTH_1"/>
    <property type="match status" value="1"/>
</dbReference>
<dbReference type="InterPro" id="IPR000847">
    <property type="entry name" value="LysR_HTH_N"/>
</dbReference>
<proteinExistence type="inferred from homology"/>
<dbReference type="PANTHER" id="PTHR30346">
    <property type="entry name" value="TRANSCRIPTIONAL DUAL REGULATOR HCAR-RELATED"/>
    <property type="match status" value="1"/>
</dbReference>
<dbReference type="Proteomes" id="UP000248749">
    <property type="component" value="Unassembled WGS sequence"/>
</dbReference>
<comment type="similarity">
    <text evidence="1">Belongs to the LysR transcriptional regulatory family.</text>
</comment>
<reference evidence="7 8" key="1">
    <citation type="submission" date="2018-01" db="EMBL/GenBank/DDBJ databases">
        <title>Draft genome sequence of Salinispora sp. 13K206.</title>
        <authorList>
            <person name="Sahin N."/>
            <person name="Saygin H."/>
            <person name="Ay H."/>
        </authorList>
    </citation>
    <scope>NUCLEOTIDE SEQUENCE [LARGE SCALE GENOMIC DNA]</scope>
    <source>
        <strain evidence="7 8">13K206</strain>
    </source>
</reference>
<dbReference type="SUPFAM" id="SSF46785">
    <property type="entry name" value="Winged helix' DNA-binding domain"/>
    <property type="match status" value="1"/>
</dbReference>
<feature type="compositionally biased region" description="Pro residues" evidence="5">
    <location>
        <begin position="296"/>
        <end position="310"/>
    </location>
</feature>
<evidence type="ECO:0000256" key="1">
    <source>
        <dbReference type="ARBA" id="ARBA00009437"/>
    </source>
</evidence>
<dbReference type="InterPro" id="IPR036390">
    <property type="entry name" value="WH_DNA-bd_sf"/>
</dbReference>
<evidence type="ECO:0000313" key="8">
    <source>
        <dbReference type="Proteomes" id="UP000248749"/>
    </source>
</evidence>
<dbReference type="GO" id="GO:0032993">
    <property type="term" value="C:protein-DNA complex"/>
    <property type="evidence" value="ECO:0007669"/>
    <property type="project" value="TreeGrafter"/>
</dbReference>
<dbReference type="Gene3D" id="3.40.190.10">
    <property type="entry name" value="Periplasmic binding protein-like II"/>
    <property type="match status" value="2"/>
</dbReference>
<protein>
    <submittedName>
        <fullName evidence="7">LysR family transcriptional regulator</fullName>
    </submittedName>
</protein>
<comment type="caution">
    <text evidence="7">The sequence shown here is derived from an EMBL/GenBank/DDBJ whole genome shotgun (WGS) entry which is preliminary data.</text>
</comment>
<dbReference type="Gene3D" id="1.10.10.10">
    <property type="entry name" value="Winged helix-like DNA-binding domain superfamily/Winged helix DNA-binding domain"/>
    <property type="match status" value="1"/>
</dbReference>
<name>A0A2W2CMV0_9ACTN</name>
<dbReference type="GO" id="GO:0003700">
    <property type="term" value="F:DNA-binding transcription factor activity"/>
    <property type="evidence" value="ECO:0007669"/>
    <property type="project" value="InterPro"/>
</dbReference>
<evidence type="ECO:0000256" key="2">
    <source>
        <dbReference type="ARBA" id="ARBA00023015"/>
    </source>
</evidence>
<sequence>MDLLRHLRHFVVVAQELHFGRAAELLGMAQPPLSQSVQRLERELAVELFDRSRRQVRLTTAGQLLLGEAEELLAGERRLRNVAGQVRDGVLGVLRAGVPPETPAVTLRALLDRLAERAPGLDVDLHELTSGEQERMLAEGRLDVGLLHHPVADGGLRFGAPVDVPLGVLLPRTSPLARAREVELAALAGLDLVTAPRATAPGWHDHLLDVCRRHGYTPARVRPARNPEFLFGLVLAGGGVAVEPAATARREPRIAWRPVAAVPLVKRTSAAWPRRAAHPAAPMLGQLAAEVLAAEPAPPAPPPVPAPRPWPVLFDEAG</sequence>
<organism evidence="7 8">
    <name type="scientific">Micromonospora deserti</name>
    <dbReference type="NCBI Taxonomy" id="2070366"/>
    <lineage>
        <taxon>Bacteria</taxon>
        <taxon>Bacillati</taxon>
        <taxon>Actinomycetota</taxon>
        <taxon>Actinomycetes</taxon>
        <taxon>Micromonosporales</taxon>
        <taxon>Micromonosporaceae</taxon>
        <taxon>Micromonospora</taxon>
    </lineage>
</organism>
<evidence type="ECO:0000259" key="6">
    <source>
        <dbReference type="PROSITE" id="PS50931"/>
    </source>
</evidence>